<name>A0A8K0LA83_9PEZI</name>
<feature type="region of interest" description="Disordered" evidence="1">
    <location>
        <begin position="232"/>
        <end position="296"/>
    </location>
</feature>
<proteinExistence type="predicted"/>
<keyword evidence="4" id="KW-1185">Reference proteome</keyword>
<dbReference type="OrthoDB" id="24581at2759"/>
<feature type="region of interest" description="Disordered" evidence="1">
    <location>
        <begin position="147"/>
        <end position="177"/>
    </location>
</feature>
<reference evidence="3" key="1">
    <citation type="submission" date="2021-07" db="EMBL/GenBank/DDBJ databases">
        <title>Elsinoe batatas strain:CRI-CJ2 Genome sequencing and assembly.</title>
        <authorList>
            <person name="Huang L."/>
        </authorList>
    </citation>
    <scope>NUCLEOTIDE SEQUENCE</scope>
    <source>
        <strain evidence="3">CRI-CJ2</strain>
    </source>
</reference>
<dbReference type="AlphaFoldDB" id="A0A8K0LA83"/>
<feature type="region of interest" description="Disordered" evidence="1">
    <location>
        <begin position="78"/>
        <end position="101"/>
    </location>
</feature>
<feature type="compositionally biased region" description="Low complexity" evidence="1">
    <location>
        <begin position="273"/>
        <end position="288"/>
    </location>
</feature>
<feature type="compositionally biased region" description="Polar residues" evidence="1">
    <location>
        <begin position="256"/>
        <end position="266"/>
    </location>
</feature>
<evidence type="ECO:0000259" key="2">
    <source>
        <dbReference type="PROSITE" id="PS50108"/>
    </source>
</evidence>
<feature type="compositionally biased region" description="Pro residues" evidence="1">
    <location>
        <begin position="628"/>
        <end position="639"/>
    </location>
</feature>
<dbReference type="EMBL" id="JAESVG020000004">
    <property type="protein sequence ID" value="KAG8628538.1"/>
    <property type="molecule type" value="Genomic_DNA"/>
</dbReference>
<feature type="compositionally biased region" description="Polar residues" evidence="1">
    <location>
        <begin position="387"/>
        <end position="410"/>
    </location>
</feature>
<dbReference type="Proteomes" id="UP000809789">
    <property type="component" value="Unassembled WGS sequence"/>
</dbReference>
<feature type="region of interest" description="Disordered" evidence="1">
    <location>
        <begin position="378"/>
        <end position="410"/>
    </location>
</feature>
<feature type="compositionally biased region" description="Basic and acidic residues" evidence="1">
    <location>
        <begin position="161"/>
        <end position="175"/>
    </location>
</feature>
<comment type="caution">
    <text evidence="3">The sequence shown here is derived from an EMBL/GenBank/DDBJ whole genome shotgun (WGS) entry which is preliminary data.</text>
</comment>
<organism evidence="3 4">
    <name type="scientific">Elsinoe batatas</name>
    <dbReference type="NCBI Taxonomy" id="2601811"/>
    <lineage>
        <taxon>Eukaryota</taxon>
        <taxon>Fungi</taxon>
        <taxon>Dikarya</taxon>
        <taxon>Ascomycota</taxon>
        <taxon>Pezizomycotina</taxon>
        <taxon>Dothideomycetes</taxon>
        <taxon>Dothideomycetidae</taxon>
        <taxon>Myriangiales</taxon>
        <taxon>Elsinoaceae</taxon>
        <taxon>Elsinoe</taxon>
    </lineage>
</organism>
<feature type="domain" description="CRIB" evidence="2">
    <location>
        <begin position="178"/>
        <end position="191"/>
    </location>
</feature>
<feature type="region of interest" description="Disordered" evidence="1">
    <location>
        <begin position="608"/>
        <end position="640"/>
    </location>
</feature>
<gene>
    <name evidence="3" type="ORF">KVT40_004411</name>
</gene>
<evidence type="ECO:0000313" key="3">
    <source>
        <dbReference type="EMBL" id="KAG8628538.1"/>
    </source>
</evidence>
<feature type="compositionally biased region" description="Low complexity" evidence="1">
    <location>
        <begin position="617"/>
        <end position="627"/>
    </location>
</feature>
<protein>
    <recommendedName>
        <fullName evidence="2">CRIB domain-containing protein</fullName>
    </recommendedName>
</protein>
<feature type="compositionally biased region" description="Basic and acidic residues" evidence="1">
    <location>
        <begin position="86"/>
        <end position="95"/>
    </location>
</feature>
<dbReference type="PROSITE" id="PS50108">
    <property type="entry name" value="CRIB"/>
    <property type="match status" value="1"/>
</dbReference>
<feature type="region of interest" description="Disordered" evidence="1">
    <location>
        <begin position="683"/>
        <end position="704"/>
    </location>
</feature>
<evidence type="ECO:0000256" key="1">
    <source>
        <dbReference type="SAM" id="MobiDB-lite"/>
    </source>
</evidence>
<sequence>MAPKWLQFSDESGKRASMLSVVSNRRTTYEDSDQVANAFAHPFFDQDSVHEALDGSEREPAVDRAPSKKRYSLFARSIAATSDGDSEQRSPEPSRHWPRLPFQDKQVDEIEDDDRAFSIRRNQSRKSMASRSTRHEPILRWMRRVERSASTRPSTPFGFGERARRKEEVDREQKKASISSPFNFQHVAHTAPQQLPELDLVSDRDLTLSFWAASAHQQPQGDLRGIKAEEIENVRRQSRPPSSLIESRPISSSDSVNFSRIRSSSIGREPAPRLRASRSLSNASATSNDEGRRPGAISRSASLASLIAEPRSPPTMLHPAFRTATDAPPLPQPPMPWMQPSGVQTPCSEMNRNLDVVPEEIESQSPRKTDAFERLDKPPVIGRRNRSNVNPKDSHLSVSTVSSDGQDTNTMSQYDMSVPSLSSGETWEEDVDFCYNMEAESTCDFSYGQNSFGSPNPHDSVLAPTRKAQAERDNFFDVSPRVSIAAHQRNRSSMTMTPFLASASKLDLDAAFENPRSAPDAPLPDINRLSSLLDLPMLRTPYSEAEAASPGKVSDQTVTDLRSSAALKPEGMSNALSNYTLVGSAHHARGNSMDGTVRSASPDALSLSAATQVSGQPSRPTSAALAPSLPPSVPLPPIPKDSTKTKSFIAAKRNTVAAAPNEEIVMRRPQTAEDRSLLQAAGRNVQHTRTPTPPRLVTSRSVETSSLRALMKRSQSSPSVNDLYKAHALPKTSEKFPVWI</sequence>
<accession>A0A8K0LA83</accession>
<evidence type="ECO:0000313" key="4">
    <source>
        <dbReference type="Proteomes" id="UP000809789"/>
    </source>
</evidence>
<feature type="compositionally biased region" description="Low complexity" evidence="1">
    <location>
        <begin position="239"/>
        <end position="255"/>
    </location>
</feature>
<dbReference type="InterPro" id="IPR000095">
    <property type="entry name" value="CRIB_dom"/>
</dbReference>